<name>A0A0F8ZTS6_9ZZZZ</name>
<dbReference type="InterPro" id="IPR011033">
    <property type="entry name" value="PRC_barrel-like_sf"/>
</dbReference>
<dbReference type="AlphaFoldDB" id="A0A0F8ZTS6"/>
<dbReference type="Pfam" id="PF05239">
    <property type="entry name" value="PRC"/>
    <property type="match status" value="1"/>
</dbReference>
<dbReference type="EMBL" id="LAZR01046144">
    <property type="protein sequence ID" value="KKK97228.1"/>
    <property type="molecule type" value="Genomic_DNA"/>
</dbReference>
<evidence type="ECO:0000313" key="2">
    <source>
        <dbReference type="EMBL" id="KKK97228.1"/>
    </source>
</evidence>
<sequence>AAEQPVADPAADPAMGEPMLVSDLLGMEVIGANDEELGEPAAIIDRNGEMMLVIEDGGFLGLGENRTAVPMSTVTLNREEGTLRLRDLTEEQLEEAGTFEWNPEEEVAQDASVRIK</sequence>
<accession>A0A0F8ZTS6</accession>
<organism evidence="2">
    <name type="scientific">marine sediment metagenome</name>
    <dbReference type="NCBI Taxonomy" id="412755"/>
    <lineage>
        <taxon>unclassified sequences</taxon>
        <taxon>metagenomes</taxon>
        <taxon>ecological metagenomes</taxon>
    </lineage>
</organism>
<protein>
    <recommendedName>
        <fullName evidence="1">PRC-barrel domain-containing protein</fullName>
    </recommendedName>
</protein>
<feature type="non-terminal residue" evidence="2">
    <location>
        <position position="1"/>
    </location>
</feature>
<dbReference type="Gene3D" id="2.30.30.240">
    <property type="entry name" value="PRC-barrel domain"/>
    <property type="match status" value="1"/>
</dbReference>
<evidence type="ECO:0000259" key="1">
    <source>
        <dbReference type="Pfam" id="PF05239"/>
    </source>
</evidence>
<dbReference type="SUPFAM" id="SSF50346">
    <property type="entry name" value="PRC-barrel domain"/>
    <property type="match status" value="1"/>
</dbReference>
<gene>
    <name evidence="2" type="ORF">LCGC14_2654840</name>
</gene>
<reference evidence="2" key="1">
    <citation type="journal article" date="2015" name="Nature">
        <title>Complex archaea that bridge the gap between prokaryotes and eukaryotes.</title>
        <authorList>
            <person name="Spang A."/>
            <person name="Saw J.H."/>
            <person name="Jorgensen S.L."/>
            <person name="Zaremba-Niedzwiedzka K."/>
            <person name="Martijn J."/>
            <person name="Lind A.E."/>
            <person name="van Eijk R."/>
            <person name="Schleper C."/>
            <person name="Guy L."/>
            <person name="Ettema T.J."/>
        </authorList>
    </citation>
    <scope>NUCLEOTIDE SEQUENCE</scope>
</reference>
<proteinExistence type="predicted"/>
<dbReference type="InterPro" id="IPR027275">
    <property type="entry name" value="PRC-brl_dom"/>
</dbReference>
<comment type="caution">
    <text evidence="2">The sequence shown here is derived from an EMBL/GenBank/DDBJ whole genome shotgun (WGS) entry which is preliminary data.</text>
</comment>
<feature type="domain" description="PRC-barrel" evidence="1">
    <location>
        <begin position="20"/>
        <end position="82"/>
    </location>
</feature>